<evidence type="ECO:0000256" key="1">
    <source>
        <dbReference type="ARBA" id="ARBA00006484"/>
    </source>
</evidence>
<dbReference type="EMBL" id="AVBF01000061">
    <property type="protein sequence ID" value="KGP71490.1"/>
    <property type="molecule type" value="Genomic_DNA"/>
</dbReference>
<dbReference type="Pfam" id="PF00106">
    <property type="entry name" value="adh_short"/>
    <property type="match status" value="1"/>
</dbReference>
<dbReference type="OrthoDB" id="9775296at2"/>
<dbReference type="PRINTS" id="PR00080">
    <property type="entry name" value="SDRFAMILY"/>
</dbReference>
<dbReference type="Proteomes" id="UP000030147">
    <property type="component" value="Unassembled WGS sequence"/>
</dbReference>
<proteinExistence type="inferred from homology"/>
<accession>A0A0A2TQA7</accession>
<evidence type="ECO:0000313" key="5">
    <source>
        <dbReference type="Proteomes" id="UP000030147"/>
    </source>
</evidence>
<protein>
    <submittedName>
        <fullName evidence="4">3-oxoacyl-ACP reductase</fullName>
    </submittedName>
</protein>
<dbReference type="AlphaFoldDB" id="A0A0A2TQA7"/>
<dbReference type="STRING" id="1385514.N782_18660"/>
<evidence type="ECO:0000313" key="4">
    <source>
        <dbReference type="EMBL" id="KGP71490.1"/>
    </source>
</evidence>
<evidence type="ECO:0000256" key="3">
    <source>
        <dbReference type="RuleBase" id="RU000363"/>
    </source>
</evidence>
<evidence type="ECO:0000256" key="2">
    <source>
        <dbReference type="ARBA" id="ARBA00023002"/>
    </source>
</evidence>
<keyword evidence="5" id="KW-1185">Reference proteome</keyword>
<dbReference type="eggNOG" id="COG1028">
    <property type="taxonomic scope" value="Bacteria"/>
</dbReference>
<dbReference type="SUPFAM" id="SSF51735">
    <property type="entry name" value="NAD(P)-binding Rossmann-fold domains"/>
    <property type="match status" value="1"/>
</dbReference>
<organism evidence="4 5">
    <name type="scientific">Pontibacillus yanchengensis Y32</name>
    <dbReference type="NCBI Taxonomy" id="1385514"/>
    <lineage>
        <taxon>Bacteria</taxon>
        <taxon>Bacillati</taxon>
        <taxon>Bacillota</taxon>
        <taxon>Bacilli</taxon>
        <taxon>Bacillales</taxon>
        <taxon>Bacillaceae</taxon>
        <taxon>Pontibacillus</taxon>
    </lineage>
</organism>
<name>A0A0A2TQA7_9BACI</name>
<dbReference type="PANTHER" id="PTHR42760:SF37">
    <property type="entry name" value="CLAVALDEHYDE DEHYDROGENASE"/>
    <property type="match status" value="1"/>
</dbReference>
<dbReference type="PRINTS" id="PR00081">
    <property type="entry name" value="GDHRDH"/>
</dbReference>
<dbReference type="PROSITE" id="PS00061">
    <property type="entry name" value="ADH_SHORT"/>
    <property type="match status" value="1"/>
</dbReference>
<dbReference type="GO" id="GO:0016616">
    <property type="term" value="F:oxidoreductase activity, acting on the CH-OH group of donors, NAD or NADP as acceptor"/>
    <property type="evidence" value="ECO:0007669"/>
    <property type="project" value="TreeGrafter"/>
</dbReference>
<sequence length="243" mass="25884">MEKQYVAVITGASKGLGKALALSFAKEGYSLGLCARGIEELDEVVKQVEELGATVVASSADVTQPKDVDRFISVVEDAFGSIDVLINNASTFGPGPTLLSDYPIEQFEEVIRVNTSNPFLVTKRVLPGMLAKGKGSIINVTSEVGKTGLAEWGAYSISKFGVEGLTAIWADELADTGVRINMVDPGEMNTGMHDIAVPDCDYALASPDDVVDVFLYLASEQSMGVNGERYEAQAFTREGSELS</sequence>
<dbReference type="CDD" id="cd05233">
    <property type="entry name" value="SDR_c"/>
    <property type="match status" value="1"/>
</dbReference>
<dbReference type="GO" id="GO:0008206">
    <property type="term" value="P:bile acid metabolic process"/>
    <property type="evidence" value="ECO:0007669"/>
    <property type="project" value="UniProtKB-ARBA"/>
</dbReference>
<dbReference type="FunFam" id="3.40.50.720:FF:000084">
    <property type="entry name" value="Short-chain dehydrogenase reductase"/>
    <property type="match status" value="1"/>
</dbReference>
<comment type="similarity">
    <text evidence="1 3">Belongs to the short-chain dehydrogenases/reductases (SDR) family.</text>
</comment>
<dbReference type="InterPro" id="IPR002347">
    <property type="entry name" value="SDR_fam"/>
</dbReference>
<dbReference type="PANTHER" id="PTHR42760">
    <property type="entry name" value="SHORT-CHAIN DEHYDROGENASES/REDUCTASES FAMILY MEMBER"/>
    <property type="match status" value="1"/>
</dbReference>
<dbReference type="RefSeq" id="WP_036822824.1">
    <property type="nucleotide sequence ID" value="NZ_AVBF01000061.1"/>
</dbReference>
<keyword evidence="2" id="KW-0560">Oxidoreductase</keyword>
<gene>
    <name evidence="4" type="ORF">N782_18660</name>
</gene>
<comment type="caution">
    <text evidence="4">The sequence shown here is derived from an EMBL/GenBank/DDBJ whole genome shotgun (WGS) entry which is preliminary data.</text>
</comment>
<reference evidence="4 5" key="1">
    <citation type="journal article" date="2015" name="Stand. Genomic Sci.">
        <title>High quality draft genome sequence of the moderately halophilic bacterium Pontibacillus yanchengensis Y32(T) and comparison among Pontibacillus genomes.</title>
        <authorList>
            <person name="Huang J."/>
            <person name="Qiao Z.X."/>
            <person name="Tang J.W."/>
            <person name="Wang G."/>
        </authorList>
    </citation>
    <scope>NUCLEOTIDE SEQUENCE [LARGE SCALE GENOMIC DNA]</scope>
    <source>
        <strain evidence="4 5">Y32</strain>
    </source>
</reference>
<dbReference type="InterPro" id="IPR036291">
    <property type="entry name" value="NAD(P)-bd_dom_sf"/>
</dbReference>
<dbReference type="InterPro" id="IPR020904">
    <property type="entry name" value="Sc_DH/Rdtase_CS"/>
</dbReference>
<dbReference type="Gene3D" id="3.40.50.720">
    <property type="entry name" value="NAD(P)-binding Rossmann-like Domain"/>
    <property type="match status" value="1"/>
</dbReference>